<protein>
    <submittedName>
        <fullName evidence="2">Uncharacterized protein</fullName>
    </submittedName>
</protein>
<reference evidence="2 3" key="1">
    <citation type="submission" date="2024-08" db="EMBL/GenBank/DDBJ databases">
        <title>Gnathostoma spinigerum genome.</title>
        <authorList>
            <person name="Gonzalez-Bertolin B."/>
            <person name="Monzon S."/>
            <person name="Zaballos A."/>
            <person name="Jimenez P."/>
            <person name="Dekumyoy P."/>
            <person name="Varona S."/>
            <person name="Cuesta I."/>
            <person name="Sumanam S."/>
            <person name="Adisakwattana P."/>
            <person name="Gasser R.B."/>
            <person name="Hernandez-Gonzalez A."/>
            <person name="Young N.D."/>
            <person name="Perteguer M.J."/>
        </authorList>
    </citation>
    <scope>NUCLEOTIDE SEQUENCE [LARGE SCALE GENOMIC DNA]</scope>
    <source>
        <strain evidence="2">AL3</strain>
        <tissue evidence="2">Liver</tissue>
    </source>
</reference>
<dbReference type="AlphaFoldDB" id="A0ABD6EY78"/>
<feature type="compositionally biased region" description="Basic residues" evidence="1">
    <location>
        <begin position="68"/>
        <end position="80"/>
    </location>
</feature>
<evidence type="ECO:0000256" key="1">
    <source>
        <dbReference type="SAM" id="MobiDB-lite"/>
    </source>
</evidence>
<feature type="compositionally biased region" description="Basic and acidic residues" evidence="1">
    <location>
        <begin position="15"/>
        <end position="31"/>
    </location>
</feature>
<evidence type="ECO:0000313" key="2">
    <source>
        <dbReference type="EMBL" id="MFH4982204.1"/>
    </source>
</evidence>
<evidence type="ECO:0000313" key="3">
    <source>
        <dbReference type="Proteomes" id="UP001608902"/>
    </source>
</evidence>
<feature type="region of interest" description="Disordered" evidence="1">
    <location>
        <begin position="1"/>
        <end position="80"/>
    </location>
</feature>
<feature type="compositionally biased region" description="Polar residues" evidence="1">
    <location>
        <begin position="1"/>
        <end position="14"/>
    </location>
</feature>
<sequence length="80" mass="8621">MPNAESKTSHSSNEGSDKGDKAAMMKNDSERSQTANDEELPDTSSSEQPKKVDKASGTQKSAVENRKRPSKKVGKKQNVG</sequence>
<comment type="caution">
    <text evidence="2">The sequence shown here is derived from an EMBL/GenBank/DDBJ whole genome shotgun (WGS) entry which is preliminary data.</text>
</comment>
<keyword evidence="3" id="KW-1185">Reference proteome</keyword>
<accession>A0ABD6EY78</accession>
<gene>
    <name evidence="2" type="ORF">AB6A40_008913</name>
</gene>
<name>A0ABD6EY78_9BILA</name>
<dbReference type="Proteomes" id="UP001608902">
    <property type="component" value="Unassembled WGS sequence"/>
</dbReference>
<proteinExistence type="predicted"/>
<organism evidence="2 3">
    <name type="scientific">Gnathostoma spinigerum</name>
    <dbReference type="NCBI Taxonomy" id="75299"/>
    <lineage>
        <taxon>Eukaryota</taxon>
        <taxon>Metazoa</taxon>
        <taxon>Ecdysozoa</taxon>
        <taxon>Nematoda</taxon>
        <taxon>Chromadorea</taxon>
        <taxon>Rhabditida</taxon>
        <taxon>Spirurina</taxon>
        <taxon>Gnathostomatomorpha</taxon>
        <taxon>Gnathostomatoidea</taxon>
        <taxon>Gnathostomatidae</taxon>
        <taxon>Gnathostoma</taxon>
    </lineage>
</organism>
<dbReference type="EMBL" id="JBGFUD010008717">
    <property type="protein sequence ID" value="MFH4982204.1"/>
    <property type="molecule type" value="Genomic_DNA"/>
</dbReference>